<organism evidence="1 2">
    <name type="scientific">Sparassis crispa</name>
    <dbReference type="NCBI Taxonomy" id="139825"/>
    <lineage>
        <taxon>Eukaryota</taxon>
        <taxon>Fungi</taxon>
        <taxon>Dikarya</taxon>
        <taxon>Basidiomycota</taxon>
        <taxon>Agaricomycotina</taxon>
        <taxon>Agaricomycetes</taxon>
        <taxon>Polyporales</taxon>
        <taxon>Sparassidaceae</taxon>
        <taxon>Sparassis</taxon>
    </lineage>
</organism>
<protein>
    <submittedName>
        <fullName evidence="1">Uncharacterized protein</fullName>
    </submittedName>
</protein>
<dbReference type="InParanoid" id="A0A401GM76"/>
<dbReference type="GeneID" id="38780248"/>
<dbReference type="Pfam" id="PF14441">
    <property type="entry name" value="OTT_1508_deam"/>
    <property type="match status" value="1"/>
</dbReference>
<reference evidence="1 2" key="1">
    <citation type="journal article" date="2018" name="Sci. Rep.">
        <title>Genome sequence of the cauliflower mushroom Sparassis crispa (Hanabiratake) and its association with beneficial usage.</title>
        <authorList>
            <person name="Kiyama R."/>
            <person name="Furutani Y."/>
            <person name="Kawaguchi K."/>
            <person name="Nakanishi T."/>
        </authorList>
    </citation>
    <scope>NUCLEOTIDE SEQUENCE [LARGE SCALE GENOMIC DNA]</scope>
</reference>
<comment type="caution">
    <text evidence="1">The sequence shown here is derived from an EMBL/GenBank/DDBJ whole genome shotgun (WGS) entry which is preliminary data.</text>
</comment>
<proteinExistence type="predicted"/>
<dbReference type="RefSeq" id="XP_027614244.1">
    <property type="nucleotide sequence ID" value="XM_027758443.1"/>
</dbReference>
<dbReference type="EMBL" id="BFAD01000005">
    <property type="protein sequence ID" value="GBE83331.1"/>
    <property type="molecule type" value="Genomic_DNA"/>
</dbReference>
<dbReference type="OrthoDB" id="2757639at2759"/>
<evidence type="ECO:0000313" key="1">
    <source>
        <dbReference type="EMBL" id="GBE83331.1"/>
    </source>
</evidence>
<sequence>MAVKAAPNTPSTTTADVSAKVASFRDIDNVIGVSKKCCWCCDWLSKDLPVPGQDGFVLPGTHGTTLPWSPPIFDIPLATLVPLEQALMEKLYQCSLTRVHVPGGK</sequence>
<dbReference type="AlphaFoldDB" id="A0A401GM76"/>
<name>A0A401GM76_9APHY</name>
<dbReference type="InterPro" id="IPR027796">
    <property type="entry name" value="OTT_1508_deam-like"/>
</dbReference>
<accession>A0A401GM76</accession>
<gene>
    <name evidence="1" type="ORF">SCP_0503790</name>
</gene>
<keyword evidence="2" id="KW-1185">Reference proteome</keyword>
<dbReference type="Proteomes" id="UP000287166">
    <property type="component" value="Unassembled WGS sequence"/>
</dbReference>
<evidence type="ECO:0000313" key="2">
    <source>
        <dbReference type="Proteomes" id="UP000287166"/>
    </source>
</evidence>